<protein>
    <submittedName>
        <fullName evidence="5">Extracellular ligand-binding receptor</fullName>
    </submittedName>
</protein>
<keyword evidence="6" id="KW-1185">Reference proteome</keyword>
<dbReference type="KEGG" id="hoh:Hoch_0313"/>
<dbReference type="InterPro" id="IPR028081">
    <property type="entry name" value="Leu-bd"/>
</dbReference>
<evidence type="ECO:0000256" key="3">
    <source>
        <dbReference type="SAM" id="MobiDB-lite"/>
    </source>
</evidence>
<evidence type="ECO:0000256" key="1">
    <source>
        <dbReference type="ARBA" id="ARBA00010062"/>
    </source>
</evidence>
<sequence>MSPMPSQHTAFGAAATLGALLFSGCVLTTTDRNQCRDNLECRDAFGLGATCNADGFCVSEAIDPRCTKTFPDDLLASDERRRFYKDYVVVGSIMQREVALFEKFELSAELAFSRANQSGGVDGRRFGVVYCSADAGYDDGLEAGGEAAAAMAGYLADTMSVPAIFGPATSAETESAFLALEGKNVLLVSPSATSPDLTPIDNPEPSDENPGLLWRTAPPDSFQGEAIAVDMRAPGAGREVAVDTVVVIHIDDTYGNALYQAFASSFESRGGTAISRPFVPNNASQPGARLDEVVPQVGLAGGFDEVLFISSSIDDIVGFLNTSAEFAGYDGKGIFLAEAAASDDVLNVADATRFPQVRGSRPRARDRDSDLVYANFLSAYSFAYKEDADGQVFTANSYDAGWLIAFGVSWALINEGSLDGTSIARGLRRLSSGPTVNLDGEGWATMLESFGNGESININGASGSLDYDNSTEETATEVEIWTISAENEIDVVDLFEP</sequence>
<dbReference type="PANTHER" id="PTHR30483:SF6">
    <property type="entry name" value="PERIPLASMIC BINDING PROTEIN OF ABC TRANSPORTER FOR NATURAL AMINO ACIDS"/>
    <property type="match status" value="1"/>
</dbReference>
<feature type="region of interest" description="Disordered" evidence="3">
    <location>
        <begin position="193"/>
        <end position="217"/>
    </location>
</feature>
<keyword evidence="5" id="KW-0675">Receptor</keyword>
<dbReference type="eggNOG" id="COG0683">
    <property type="taxonomic scope" value="Bacteria"/>
</dbReference>
<name>D0LIS5_HALO1</name>
<dbReference type="SUPFAM" id="SSF53822">
    <property type="entry name" value="Periplasmic binding protein-like I"/>
    <property type="match status" value="1"/>
</dbReference>
<evidence type="ECO:0000313" key="6">
    <source>
        <dbReference type="Proteomes" id="UP000001880"/>
    </source>
</evidence>
<proteinExistence type="inferred from homology"/>
<dbReference type="OrthoDB" id="7337537at2"/>
<keyword evidence="2" id="KW-0732">Signal</keyword>
<dbReference type="Pfam" id="PF13458">
    <property type="entry name" value="Peripla_BP_6"/>
    <property type="match status" value="1"/>
</dbReference>
<dbReference type="AlphaFoldDB" id="D0LIS5"/>
<organism evidence="5 6">
    <name type="scientific">Haliangium ochraceum (strain DSM 14365 / JCM 11303 / SMP-2)</name>
    <dbReference type="NCBI Taxonomy" id="502025"/>
    <lineage>
        <taxon>Bacteria</taxon>
        <taxon>Pseudomonadati</taxon>
        <taxon>Myxococcota</taxon>
        <taxon>Polyangia</taxon>
        <taxon>Haliangiales</taxon>
        <taxon>Kofleriaceae</taxon>
        <taxon>Haliangium</taxon>
    </lineage>
</organism>
<gene>
    <name evidence="5" type="ordered locus">Hoch_0313</name>
</gene>
<dbReference type="Gene3D" id="3.40.50.2300">
    <property type="match status" value="2"/>
</dbReference>
<dbReference type="HOGENOM" id="CLU_548317_0_0_7"/>
<dbReference type="PANTHER" id="PTHR30483">
    <property type="entry name" value="LEUCINE-SPECIFIC-BINDING PROTEIN"/>
    <property type="match status" value="1"/>
</dbReference>
<dbReference type="InterPro" id="IPR028082">
    <property type="entry name" value="Peripla_BP_I"/>
</dbReference>
<comment type="similarity">
    <text evidence="1">Belongs to the leucine-binding protein family.</text>
</comment>
<feature type="domain" description="Leucine-binding protein" evidence="4">
    <location>
        <begin position="103"/>
        <end position="431"/>
    </location>
</feature>
<reference evidence="5 6" key="1">
    <citation type="journal article" date="2010" name="Stand. Genomic Sci.">
        <title>Complete genome sequence of Haliangium ochraceum type strain (SMP-2).</title>
        <authorList>
            <consortium name="US DOE Joint Genome Institute (JGI-PGF)"/>
            <person name="Ivanova N."/>
            <person name="Daum C."/>
            <person name="Lang E."/>
            <person name="Abt B."/>
            <person name="Kopitz M."/>
            <person name="Saunders E."/>
            <person name="Lapidus A."/>
            <person name="Lucas S."/>
            <person name="Glavina Del Rio T."/>
            <person name="Nolan M."/>
            <person name="Tice H."/>
            <person name="Copeland A."/>
            <person name="Cheng J.F."/>
            <person name="Chen F."/>
            <person name="Bruce D."/>
            <person name="Goodwin L."/>
            <person name="Pitluck S."/>
            <person name="Mavromatis K."/>
            <person name="Pati A."/>
            <person name="Mikhailova N."/>
            <person name="Chen A."/>
            <person name="Palaniappan K."/>
            <person name="Land M."/>
            <person name="Hauser L."/>
            <person name="Chang Y.J."/>
            <person name="Jeffries C.D."/>
            <person name="Detter J.C."/>
            <person name="Brettin T."/>
            <person name="Rohde M."/>
            <person name="Goker M."/>
            <person name="Bristow J."/>
            <person name="Markowitz V."/>
            <person name="Eisen J.A."/>
            <person name="Hugenholtz P."/>
            <person name="Kyrpides N.C."/>
            <person name="Klenk H.P."/>
        </authorList>
    </citation>
    <scope>NUCLEOTIDE SEQUENCE [LARGE SCALE GENOMIC DNA]</scope>
    <source>
        <strain evidence="6">DSM 14365 / CIP 107738 / JCM 11303 / AJ 13395 / SMP-2</strain>
    </source>
</reference>
<evidence type="ECO:0000313" key="5">
    <source>
        <dbReference type="EMBL" id="ACY12954.1"/>
    </source>
</evidence>
<dbReference type="InterPro" id="IPR051010">
    <property type="entry name" value="BCAA_transport"/>
</dbReference>
<evidence type="ECO:0000256" key="2">
    <source>
        <dbReference type="ARBA" id="ARBA00022729"/>
    </source>
</evidence>
<dbReference type="EMBL" id="CP001804">
    <property type="protein sequence ID" value="ACY12954.1"/>
    <property type="molecule type" value="Genomic_DNA"/>
</dbReference>
<accession>D0LIS5</accession>
<dbReference type="Proteomes" id="UP000001880">
    <property type="component" value="Chromosome"/>
</dbReference>
<dbReference type="STRING" id="502025.Hoch_0313"/>
<evidence type="ECO:0000259" key="4">
    <source>
        <dbReference type="Pfam" id="PF13458"/>
    </source>
</evidence>